<keyword evidence="14" id="KW-1185">Reference proteome</keyword>
<comment type="similarity">
    <text evidence="2 11">Belongs to the UDP-glycosyltransferase family.</text>
</comment>
<dbReference type="PANTHER" id="PTHR48043:SF145">
    <property type="entry name" value="FI06409P-RELATED"/>
    <property type="match status" value="1"/>
</dbReference>
<keyword evidence="9" id="KW-0325">Glycoprotein</keyword>
<dbReference type="SUPFAM" id="SSF53756">
    <property type="entry name" value="UDP-Glycosyltransferase/glycogen phosphorylase"/>
    <property type="match status" value="1"/>
</dbReference>
<evidence type="ECO:0000256" key="8">
    <source>
        <dbReference type="ARBA" id="ARBA00023136"/>
    </source>
</evidence>
<evidence type="ECO:0000256" key="7">
    <source>
        <dbReference type="ARBA" id="ARBA00022989"/>
    </source>
</evidence>
<evidence type="ECO:0000256" key="9">
    <source>
        <dbReference type="ARBA" id="ARBA00023180"/>
    </source>
</evidence>
<gene>
    <name evidence="13" type="ORF">BEMITA_LOCUS9337</name>
</gene>
<dbReference type="FunFam" id="3.40.50.2000:FF:000050">
    <property type="entry name" value="UDP-glucuronosyltransferase"/>
    <property type="match status" value="1"/>
</dbReference>
<keyword evidence="8 12" id="KW-0472">Membrane</keyword>
<reference evidence="13" key="1">
    <citation type="submission" date="2021-12" db="EMBL/GenBank/DDBJ databases">
        <authorList>
            <person name="King R."/>
        </authorList>
    </citation>
    <scope>NUCLEOTIDE SEQUENCE</scope>
</reference>
<keyword evidence="3 11" id="KW-0328">Glycosyltransferase</keyword>
<feature type="transmembrane region" description="Helical" evidence="12">
    <location>
        <begin position="548"/>
        <end position="571"/>
    </location>
</feature>
<sequence>MFCFNHLLQIFTFCRYSEDISISQTICVLKKILRKITPTKINRFNREKIFFTVKLFKYNKMLKSILLFMAILGSSVNSYKILILYPTTSLSHQLPAMGLAEALLKKGHQVYFAGTDKLSDDGNNNYTFIDFSWLYQYYHEQAKLAPVQLNRKFSKYEFLSFADLMFKVARKFFESDTFHKFYRQTKDEQLHFDAIAVEAIWLPFGVATSRLLSANGTVPAPPVISLATTAGGDFFGQDDSLGGIIHLSYTPSMLEGYTDRMNLFQRIENWASHHYITGTIRRTVSELAESVFRQNFGLGGEVMADGGWPNASLLISASNPLYFYPRLLPPNIVEVGPLHIKTPEKLPEILQAWLDGAQKGVIYFSLGSNMKSEFLPPKVLSNFLRVFRELPTGYRVLWKCEGNAKIPGQSENILTQKWMPQQSVLAHPQVKVFITQGGCQSFQETVHYGVPIVGIPWFGDQETNVAKMVDAGIGARIWPQELESYEKIKSTLEAVLFDTRYTERMKKLSSISRDLTARAKDNAAFWVEHVARHGGASHLRPVTADTTYFEYFCLDIITLMLTLLFFIIYLVKCSVKYLVSLVLKTPNYKIKSS</sequence>
<organism evidence="13 14">
    <name type="scientific">Bemisia tabaci</name>
    <name type="common">Sweetpotato whitefly</name>
    <name type="synonym">Aleurodes tabaci</name>
    <dbReference type="NCBI Taxonomy" id="7038"/>
    <lineage>
        <taxon>Eukaryota</taxon>
        <taxon>Metazoa</taxon>
        <taxon>Ecdysozoa</taxon>
        <taxon>Arthropoda</taxon>
        <taxon>Hexapoda</taxon>
        <taxon>Insecta</taxon>
        <taxon>Pterygota</taxon>
        <taxon>Neoptera</taxon>
        <taxon>Paraneoptera</taxon>
        <taxon>Hemiptera</taxon>
        <taxon>Sternorrhyncha</taxon>
        <taxon>Aleyrodoidea</taxon>
        <taxon>Aleyrodidae</taxon>
        <taxon>Aleyrodinae</taxon>
        <taxon>Bemisia</taxon>
    </lineage>
</organism>
<dbReference type="InterPro" id="IPR050271">
    <property type="entry name" value="UDP-glycosyltransferase"/>
</dbReference>
<name>A0A9P0CB14_BEMTA</name>
<dbReference type="Proteomes" id="UP001152759">
    <property type="component" value="Chromosome 5"/>
</dbReference>
<evidence type="ECO:0000256" key="2">
    <source>
        <dbReference type="ARBA" id="ARBA00009995"/>
    </source>
</evidence>
<dbReference type="Pfam" id="PF00201">
    <property type="entry name" value="UDPGT"/>
    <property type="match status" value="1"/>
</dbReference>
<comment type="subcellular location">
    <subcellularLocation>
        <location evidence="10">Endomembrane system</location>
        <topology evidence="10">Single-pass type I membrane protein</topology>
    </subcellularLocation>
    <subcellularLocation>
        <location evidence="1">Endoplasmic reticulum</location>
    </subcellularLocation>
</comment>
<dbReference type="KEGG" id="btab:109040684"/>
<keyword evidence="7 12" id="KW-1133">Transmembrane helix</keyword>
<evidence type="ECO:0000256" key="3">
    <source>
        <dbReference type="ARBA" id="ARBA00022676"/>
    </source>
</evidence>
<dbReference type="GO" id="GO:0005783">
    <property type="term" value="C:endoplasmic reticulum"/>
    <property type="evidence" value="ECO:0007669"/>
    <property type="project" value="UniProtKB-SubCell"/>
</dbReference>
<keyword evidence="6" id="KW-0256">Endoplasmic reticulum</keyword>
<evidence type="ECO:0000256" key="5">
    <source>
        <dbReference type="ARBA" id="ARBA00022692"/>
    </source>
</evidence>
<dbReference type="InterPro" id="IPR035595">
    <property type="entry name" value="UDP_glycos_trans_CS"/>
</dbReference>
<dbReference type="PANTHER" id="PTHR48043">
    <property type="entry name" value="EG:EG0003.4 PROTEIN-RELATED"/>
    <property type="match status" value="1"/>
</dbReference>
<dbReference type="CDD" id="cd03784">
    <property type="entry name" value="GT1_Gtf-like"/>
    <property type="match status" value="1"/>
</dbReference>
<evidence type="ECO:0000256" key="11">
    <source>
        <dbReference type="RuleBase" id="RU003718"/>
    </source>
</evidence>
<dbReference type="EMBL" id="OU963866">
    <property type="protein sequence ID" value="CAH0772768.1"/>
    <property type="molecule type" value="Genomic_DNA"/>
</dbReference>
<evidence type="ECO:0000256" key="1">
    <source>
        <dbReference type="ARBA" id="ARBA00004240"/>
    </source>
</evidence>
<dbReference type="AlphaFoldDB" id="A0A9P0CB14"/>
<evidence type="ECO:0000256" key="4">
    <source>
        <dbReference type="ARBA" id="ARBA00022679"/>
    </source>
</evidence>
<protein>
    <recommendedName>
        <fullName evidence="15">UDP-glucuronosyltransferase</fullName>
    </recommendedName>
</protein>
<keyword evidence="5 12" id="KW-0812">Transmembrane</keyword>
<evidence type="ECO:0000256" key="12">
    <source>
        <dbReference type="SAM" id="Phobius"/>
    </source>
</evidence>
<evidence type="ECO:0000313" key="13">
    <source>
        <dbReference type="EMBL" id="CAH0772768.1"/>
    </source>
</evidence>
<dbReference type="GO" id="GO:0008194">
    <property type="term" value="F:UDP-glycosyltransferase activity"/>
    <property type="evidence" value="ECO:0007669"/>
    <property type="project" value="InterPro"/>
</dbReference>
<dbReference type="Gene3D" id="3.40.50.2000">
    <property type="entry name" value="Glycogen Phosphorylase B"/>
    <property type="match status" value="1"/>
</dbReference>
<evidence type="ECO:0008006" key="15">
    <source>
        <dbReference type="Google" id="ProtNLM"/>
    </source>
</evidence>
<evidence type="ECO:0000256" key="6">
    <source>
        <dbReference type="ARBA" id="ARBA00022824"/>
    </source>
</evidence>
<dbReference type="PROSITE" id="PS00375">
    <property type="entry name" value="UDPGT"/>
    <property type="match status" value="1"/>
</dbReference>
<proteinExistence type="inferred from homology"/>
<dbReference type="InterPro" id="IPR002213">
    <property type="entry name" value="UDP_glucos_trans"/>
</dbReference>
<accession>A0A9P0CB14</accession>
<evidence type="ECO:0000313" key="14">
    <source>
        <dbReference type="Proteomes" id="UP001152759"/>
    </source>
</evidence>
<keyword evidence="4 11" id="KW-0808">Transferase</keyword>
<evidence type="ECO:0000256" key="10">
    <source>
        <dbReference type="ARBA" id="ARBA00046288"/>
    </source>
</evidence>